<dbReference type="HAMAP" id="MF_00087">
    <property type="entry name" value="Glu_tRNA_reductase"/>
    <property type="match status" value="1"/>
</dbReference>
<evidence type="ECO:0000259" key="16">
    <source>
        <dbReference type="Pfam" id="PF01488"/>
    </source>
</evidence>
<feature type="domain" description="Quinate/shikimate 5-dehydrogenase/glutamyl-tRNA reductase" evidence="16">
    <location>
        <begin position="175"/>
        <end position="310"/>
    </location>
</feature>
<comment type="similarity">
    <text evidence="2 9 14">Belongs to the glutamyl-tRNA reductase family.</text>
</comment>
<feature type="binding site" evidence="9 11">
    <location>
        <begin position="113"/>
        <end position="115"/>
    </location>
    <ligand>
        <name>substrate</name>
    </ligand>
</feature>
<evidence type="ECO:0000256" key="12">
    <source>
        <dbReference type="PIRSR" id="PIRSR000445-3"/>
    </source>
</evidence>
<dbReference type="SUPFAM" id="SSF51735">
    <property type="entry name" value="NAD(P)-binding Rossmann-fold domains"/>
    <property type="match status" value="1"/>
</dbReference>
<dbReference type="PIRSF" id="PIRSF000445">
    <property type="entry name" value="4pyrrol_synth_GluRdtase"/>
    <property type="match status" value="1"/>
</dbReference>
<dbReference type="InterPro" id="IPR018214">
    <property type="entry name" value="GluRdtase_CS"/>
</dbReference>
<evidence type="ECO:0000259" key="17">
    <source>
        <dbReference type="Pfam" id="PF05201"/>
    </source>
</evidence>
<comment type="caution">
    <text evidence="18">The sequence shown here is derived from an EMBL/GenBank/DDBJ whole genome shotgun (WGS) entry which is preliminary data.</text>
</comment>
<comment type="pathway">
    <text evidence="1 9 14">Porphyrin-containing compound metabolism; protoporphyrin-IX biosynthesis; 5-aminolevulinate from L-glutamyl-tRNA(Glu): step 1/2.</text>
</comment>
<evidence type="ECO:0000256" key="11">
    <source>
        <dbReference type="PIRSR" id="PIRSR000445-2"/>
    </source>
</evidence>
<dbReference type="GO" id="GO:0019353">
    <property type="term" value="P:protoporphyrinogen IX biosynthetic process from glutamate"/>
    <property type="evidence" value="ECO:0007669"/>
    <property type="project" value="TreeGrafter"/>
</dbReference>
<dbReference type="Gene3D" id="3.40.50.720">
    <property type="entry name" value="NAD(P)-binding Rossmann-like Domain"/>
    <property type="match status" value="1"/>
</dbReference>
<evidence type="ECO:0000256" key="3">
    <source>
        <dbReference type="ARBA" id="ARBA00012970"/>
    </source>
</evidence>
<evidence type="ECO:0000256" key="9">
    <source>
        <dbReference type="HAMAP-Rule" id="MF_00087"/>
    </source>
</evidence>
<dbReference type="PANTHER" id="PTHR43013:SF1">
    <property type="entry name" value="GLUTAMYL-TRNA REDUCTASE"/>
    <property type="match status" value="1"/>
</dbReference>
<comment type="domain">
    <text evidence="9">Possesses an unusual extended V-shaped dimeric structure with each monomer consisting of three distinct domains arranged along a curved 'spinal' alpha-helix. The N-terminal catalytic domain specifically recognizes the glutamate moiety of the substrate. The second domain is the NADPH-binding domain, and the third C-terminal domain is responsible for dimerization.</text>
</comment>
<dbReference type="GO" id="GO:0050661">
    <property type="term" value="F:NADP binding"/>
    <property type="evidence" value="ECO:0007669"/>
    <property type="project" value="InterPro"/>
</dbReference>
<proteinExistence type="inferred from homology"/>
<comment type="catalytic activity">
    <reaction evidence="7 9 14">
        <text>(S)-4-amino-5-oxopentanoate + tRNA(Glu) + NADP(+) = L-glutamyl-tRNA(Glu) + NADPH + H(+)</text>
        <dbReference type="Rhea" id="RHEA:12344"/>
        <dbReference type="Rhea" id="RHEA-COMP:9663"/>
        <dbReference type="Rhea" id="RHEA-COMP:9680"/>
        <dbReference type="ChEBI" id="CHEBI:15378"/>
        <dbReference type="ChEBI" id="CHEBI:57501"/>
        <dbReference type="ChEBI" id="CHEBI:57783"/>
        <dbReference type="ChEBI" id="CHEBI:58349"/>
        <dbReference type="ChEBI" id="CHEBI:78442"/>
        <dbReference type="ChEBI" id="CHEBI:78520"/>
        <dbReference type="EC" id="1.2.1.70"/>
    </reaction>
</comment>
<dbReference type="NCBIfam" id="TIGR01035">
    <property type="entry name" value="hemA"/>
    <property type="match status" value="1"/>
</dbReference>
<evidence type="ECO:0000256" key="5">
    <source>
        <dbReference type="ARBA" id="ARBA00023002"/>
    </source>
</evidence>
<dbReference type="PANTHER" id="PTHR43013">
    <property type="entry name" value="GLUTAMYL-TRNA REDUCTASE"/>
    <property type="match status" value="1"/>
</dbReference>
<feature type="site" description="Important for activity" evidence="9 13">
    <location>
        <position position="98"/>
    </location>
</feature>
<dbReference type="Pfam" id="PF01488">
    <property type="entry name" value="Shikimate_DH"/>
    <property type="match status" value="1"/>
</dbReference>
<dbReference type="SUPFAM" id="SSF69742">
    <property type="entry name" value="Glutamyl tRNA-reductase catalytic, N-terminal domain"/>
    <property type="match status" value="1"/>
</dbReference>
<dbReference type="Gene3D" id="3.30.460.30">
    <property type="entry name" value="Glutamyl-tRNA reductase, N-terminal domain"/>
    <property type="match status" value="1"/>
</dbReference>
<protein>
    <recommendedName>
        <fullName evidence="8 9">Glutamyl-tRNA reductase</fullName>
        <shortName evidence="9">GluTR</shortName>
        <ecNumber evidence="3 9">1.2.1.70</ecNumber>
    </recommendedName>
</protein>
<feature type="domain" description="Glutamyl-tRNA reductase N-terminal" evidence="17">
    <location>
        <begin position="6"/>
        <end position="160"/>
    </location>
</feature>
<evidence type="ECO:0000313" key="19">
    <source>
        <dbReference type="Proteomes" id="UP000582837"/>
    </source>
</evidence>
<dbReference type="Pfam" id="PF00745">
    <property type="entry name" value="GlutR_dimer"/>
    <property type="match status" value="1"/>
</dbReference>
<keyword evidence="19" id="KW-1185">Reference proteome</keyword>
<dbReference type="FunFam" id="3.30.460.30:FF:000001">
    <property type="entry name" value="Glutamyl-tRNA reductase"/>
    <property type="match status" value="1"/>
</dbReference>
<dbReference type="EMBL" id="JACHIA010000001">
    <property type="protein sequence ID" value="MBB6068528.1"/>
    <property type="molecule type" value="Genomic_DNA"/>
</dbReference>
<reference evidence="18 19" key="1">
    <citation type="submission" date="2020-08" db="EMBL/GenBank/DDBJ databases">
        <title>Genomic Encyclopedia of Type Strains, Phase IV (KMG-IV): sequencing the most valuable type-strain genomes for metagenomic binning, comparative biology and taxonomic classification.</title>
        <authorList>
            <person name="Goeker M."/>
        </authorList>
    </citation>
    <scope>NUCLEOTIDE SEQUENCE [LARGE SCALE GENOMIC DNA]</scope>
    <source>
        <strain evidence="18 19">DSM 29007</strain>
    </source>
</reference>
<name>A0A841GTP7_9BACT</name>
<feature type="binding site" evidence="9 11">
    <location>
        <position position="108"/>
    </location>
    <ligand>
        <name>substrate</name>
    </ligand>
</feature>
<feature type="binding site" evidence="9 11">
    <location>
        <position position="119"/>
    </location>
    <ligand>
        <name>substrate</name>
    </ligand>
</feature>
<comment type="subunit">
    <text evidence="9">Homodimer.</text>
</comment>
<dbReference type="SUPFAM" id="SSF69075">
    <property type="entry name" value="Glutamyl tRNA-reductase dimerization domain"/>
    <property type="match status" value="1"/>
</dbReference>
<evidence type="ECO:0000256" key="1">
    <source>
        <dbReference type="ARBA" id="ARBA00005059"/>
    </source>
</evidence>
<feature type="binding site" evidence="9 12">
    <location>
        <begin position="193"/>
        <end position="198"/>
    </location>
    <ligand>
        <name>NADP(+)</name>
        <dbReference type="ChEBI" id="CHEBI:58349"/>
    </ligand>
</feature>
<feature type="active site" description="Nucleophile" evidence="9 10">
    <location>
        <position position="49"/>
    </location>
</feature>
<keyword evidence="4 9" id="KW-0521">NADP</keyword>
<evidence type="ECO:0000256" key="10">
    <source>
        <dbReference type="PIRSR" id="PIRSR000445-1"/>
    </source>
</evidence>
<accession>A0A841GTP7</accession>
<comment type="miscellaneous">
    <text evidence="9">During catalysis, the active site Cys acts as a nucleophile attacking the alpha-carbonyl group of tRNA-bound glutamate with the formation of a thioester intermediate between enzyme and glutamate, and the concomitant release of tRNA(Glu). The thioester intermediate is finally reduced by direct hydride transfer from NADPH, to form the product GSA.</text>
</comment>
<dbReference type="Pfam" id="PF05201">
    <property type="entry name" value="GlutR_N"/>
    <property type="match status" value="1"/>
</dbReference>
<dbReference type="GO" id="GO:0008883">
    <property type="term" value="F:glutamyl-tRNA reductase activity"/>
    <property type="evidence" value="ECO:0007669"/>
    <property type="project" value="UniProtKB-UniRule"/>
</dbReference>
<evidence type="ECO:0000256" key="7">
    <source>
        <dbReference type="ARBA" id="ARBA00047464"/>
    </source>
</evidence>
<gene>
    <name evidence="9" type="primary">hemA</name>
    <name evidence="18" type="ORF">HNQ61_000139</name>
</gene>
<organism evidence="18 19">
    <name type="scientific">Longimicrobium terrae</name>
    <dbReference type="NCBI Taxonomy" id="1639882"/>
    <lineage>
        <taxon>Bacteria</taxon>
        <taxon>Pseudomonadati</taxon>
        <taxon>Gemmatimonadota</taxon>
        <taxon>Longimicrobiia</taxon>
        <taxon>Longimicrobiales</taxon>
        <taxon>Longimicrobiaceae</taxon>
        <taxon>Longimicrobium</taxon>
    </lineage>
</organism>
<dbReference type="InterPro" id="IPR015895">
    <property type="entry name" value="4pyrrol_synth_GluRdtase_N"/>
</dbReference>
<comment type="function">
    <text evidence="9">Catalyzes the NADPH-dependent reduction of glutamyl-tRNA(Glu) to glutamate 1-semialdehyde (GSA).</text>
</comment>
<keyword evidence="5 9" id="KW-0560">Oxidoreductase</keyword>
<keyword evidence="6 9" id="KW-0627">Porphyrin biosynthesis</keyword>
<dbReference type="FunFam" id="3.40.50.720:FF:000031">
    <property type="entry name" value="Glutamyl-tRNA reductase"/>
    <property type="match status" value="1"/>
</dbReference>
<evidence type="ECO:0000259" key="15">
    <source>
        <dbReference type="Pfam" id="PF00745"/>
    </source>
</evidence>
<dbReference type="InterPro" id="IPR036453">
    <property type="entry name" value="GluRdtase_dimer_dom_sf"/>
</dbReference>
<dbReference type="InterPro" id="IPR006151">
    <property type="entry name" value="Shikm_DH/Glu-tRNA_Rdtase"/>
</dbReference>
<evidence type="ECO:0000256" key="14">
    <source>
        <dbReference type="RuleBase" id="RU000584"/>
    </source>
</evidence>
<evidence type="ECO:0000256" key="13">
    <source>
        <dbReference type="PIRSR" id="PIRSR000445-4"/>
    </source>
</evidence>
<evidence type="ECO:0000256" key="2">
    <source>
        <dbReference type="ARBA" id="ARBA00005916"/>
    </source>
</evidence>
<dbReference type="CDD" id="cd05213">
    <property type="entry name" value="NAD_bind_Glutamyl_tRNA_reduct"/>
    <property type="match status" value="1"/>
</dbReference>
<dbReference type="AlphaFoldDB" id="A0A841GTP7"/>
<dbReference type="EC" id="1.2.1.70" evidence="3 9"/>
<dbReference type="Proteomes" id="UP000582837">
    <property type="component" value="Unassembled WGS sequence"/>
</dbReference>
<feature type="binding site" evidence="9 11">
    <location>
        <begin position="48"/>
        <end position="51"/>
    </location>
    <ligand>
        <name>substrate</name>
    </ligand>
</feature>
<evidence type="ECO:0000313" key="18">
    <source>
        <dbReference type="EMBL" id="MBB6068528.1"/>
    </source>
</evidence>
<dbReference type="RefSeq" id="WP_170030691.1">
    <property type="nucleotide sequence ID" value="NZ_JABDTL010000001.1"/>
</dbReference>
<feature type="domain" description="Tetrapyrrole biosynthesis glutamyl-tRNA reductase dimerisation" evidence="15">
    <location>
        <begin position="325"/>
        <end position="423"/>
    </location>
</feature>
<dbReference type="InterPro" id="IPR000343">
    <property type="entry name" value="4pyrrol_synth_GluRdtase"/>
</dbReference>
<evidence type="ECO:0000256" key="4">
    <source>
        <dbReference type="ARBA" id="ARBA00022857"/>
    </source>
</evidence>
<sequence length="432" mass="46226">MPVAVVGVSHHTAPIELRERFAFGRTELPRALVGLAEEAAGEAVILSTCNRTEVYLATPEGSQGVELARDLLSARVGMASAGAAPYLYVHRDRPAVEHLFRVSSGLDSMILGEPQIQGQVKEAYSVAREVAGAEGPVVGPALHRMFQTAFSIGGRVRSETALGVGAASVPSAAVDLAKKIFGALKGRKALILGAGEMSELTLELLRSEGVRTAIVANRTFERARELAERCGGEAIQWDDFGAALPSVDIVICGTSAPHPVLTRERLRAALPAGPQRPLCIIDIAIPRDVEPGVGNEPNVFLYNVDDLRQIVDDNLGRRRAELPVAGSIVAEGVEDFWQWYNSLAVVPTIRALRDRGEALRRAEVERAMRQLAHLSAEDQAAIDALTRAVVNKVLHAPTVNLRSAAGNGRGTGVLDTARYLFELDAEPRGDGQ</sequence>
<dbReference type="PROSITE" id="PS00747">
    <property type="entry name" value="GLUTR"/>
    <property type="match status" value="1"/>
</dbReference>
<evidence type="ECO:0000256" key="6">
    <source>
        <dbReference type="ARBA" id="ARBA00023244"/>
    </source>
</evidence>
<evidence type="ECO:0000256" key="8">
    <source>
        <dbReference type="ARBA" id="ARBA00068659"/>
    </source>
</evidence>
<dbReference type="InterPro" id="IPR036343">
    <property type="entry name" value="GluRdtase_N_sf"/>
</dbReference>
<dbReference type="InterPro" id="IPR015896">
    <property type="entry name" value="4pyrrol_synth_GluRdtase_dimer"/>
</dbReference>
<dbReference type="UniPathway" id="UPA00251">
    <property type="reaction ID" value="UER00316"/>
</dbReference>
<dbReference type="InterPro" id="IPR036291">
    <property type="entry name" value="NAD(P)-bd_dom_sf"/>
</dbReference>